<dbReference type="AlphaFoldDB" id="A0A9N9NYT0"/>
<dbReference type="EMBL" id="CAJVPS010054023">
    <property type="protein sequence ID" value="CAG8773433.1"/>
    <property type="molecule type" value="Genomic_DNA"/>
</dbReference>
<feature type="non-terminal residue" evidence="1">
    <location>
        <position position="79"/>
    </location>
</feature>
<name>A0A9N9NYT0_9GLOM</name>
<feature type="non-terminal residue" evidence="1">
    <location>
        <position position="1"/>
    </location>
</feature>
<protein>
    <submittedName>
        <fullName evidence="1">5128_t:CDS:1</fullName>
    </submittedName>
</protein>
<evidence type="ECO:0000313" key="1">
    <source>
        <dbReference type="EMBL" id="CAG8773433.1"/>
    </source>
</evidence>
<gene>
    <name evidence="1" type="ORF">ALEPTO_LOCUS14266</name>
</gene>
<evidence type="ECO:0000313" key="2">
    <source>
        <dbReference type="Proteomes" id="UP000789508"/>
    </source>
</evidence>
<accession>A0A9N9NYT0</accession>
<dbReference type="Proteomes" id="UP000789508">
    <property type="component" value="Unassembled WGS sequence"/>
</dbReference>
<proteinExistence type="predicted"/>
<sequence>AVAVQGPSIMLGSTAAIAVQGLFGLRSCNNSARTLYSVYRLCSYSSNTETFIVSVGSLTASTVQEPLRGDLDLVTTTAV</sequence>
<organism evidence="1 2">
    <name type="scientific">Ambispora leptoticha</name>
    <dbReference type="NCBI Taxonomy" id="144679"/>
    <lineage>
        <taxon>Eukaryota</taxon>
        <taxon>Fungi</taxon>
        <taxon>Fungi incertae sedis</taxon>
        <taxon>Mucoromycota</taxon>
        <taxon>Glomeromycotina</taxon>
        <taxon>Glomeromycetes</taxon>
        <taxon>Archaeosporales</taxon>
        <taxon>Ambisporaceae</taxon>
        <taxon>Ambispora</taxon>
    </lineage>
</organism>
<reference evidence="1" key="1">
    <citation type="submission" date="2021-06" db="EMBL/GenBank/DDBJ databases">
        <authorList>
            <person name="Kallberg Y."/>
            <person name="Tangrot J."/>
            <person name="Rosling A."/>
        </authorList>
    </citation>
    <scope>NUCLEOTIDE SEQUENCE</scope>
    <source>
        <strain evidence="1">FL130A</strain>
    </source>
</reference>
<keyword evidence="2" id="KW-1185">Reference proteome</keyword>
<comment type="caution">
    <text evidence="1">The sequence shown here is derived from an EMBL/GenBank/DDBJ whole genome shotgun (WGS) entry which is preliminary data.</text>
</comment>